<keyword evidence="4" id="KW-1185">Reference proteome</keyword>
<dbReference type="GO" id="GO:0005861">
    <property type="term" value="C:troponin complex"/>
    <property type="evidence" value="ECO:0007669"/>
    <property type="project" value="InterPro"/>
</dbReference>
<evidence type="ECO:0000256" key="2">
    <source>
        <dbReference type="SAM" id="MobiDB-lite"/>
    </source>
</evidence>
<feature type="compositionally biased region" description="Basic and acidic residues" evidence="2">
    <location>
        <begin position="276"/>
        <end position="285"/>
    </location>
</feature>
<feature type="compositionally biased region" description="Low complexity" evidence="2">
    <location>
        <begin position="420"/>
        <end position="431"/>
    </location>
</feature>
<evidence type="ECO:0000313" key="3">
    <source>
        <dbReference type="EMBL" id="VBB30314.1"/>
    </source>
</evidence>
<feature type="region of interest" description="Disordered" evidence="2">
    <location>
        <begin position="1062"/>
        <end position="1150"/>
    </location>
</feature>
<dbReference type="GO" id="GO:0045214">
    <property type="term" value="P:sarcomere organization"/>
    <property type="evidence" value="ECO:0007669"/>
    <property type="project" value="TreeGrafter"/>
</dbReference>
<feature type="compositionally biased region" description="Basic and acidic residues" evidence="2">
    <location>
        <begin position="1062"/>
        <end position="1081"/>
    </location>
</feature>
<gene>
    <name evidence="3" type="ORF">NAV_LOCUS5105</name>
</gene>
<name>A0A498SH23_ACAVI</name>
<dbReference type="Proteomes" id="UP000276991">
    <property type="component" value="Unassembled WGS sequence"/>
</dbReference>
<reference evidence="3 4" key="1">
    <citation type="submission" date="2018-08" db="EMBL/GenBank/DDBJ databases">
        <authorList>
            <person name="Laetsch R D."/>
            <person name="Stevens L."/>
            <person name="Kumar S."/>
            <person name="Blaxter L. M."/>
        </authorList>
    </citation>
    <scope>NUCLEOTIDE SEQUENCE [LARGE SCALE GENOMIC DNA]</scope>
</reference>
<dbReference type="PANTHER" id="PTHR11521:SF1">
    <property type="entry name" value="TROPONIN T, SKELETAL MUSCLE"/>
    <property type="match status" value="1"/>
</dbReference>
<evidence type="ECO:0008006" key="5">
    <source>
        <dbReference type="Google" id="ProtNLM"/>
    </source>
</evidence>
<dbReference type="GO" id="GO:0006936">
    <property type="term" value="P:muscle contraction"/>
    <property type="evidence" value="ECO:0007669"/>
    <property type="project" value="TreeGrafter"/>
</dbReference>
<feature type="compositionally biased region" description="Acidic residues" evidence="2">
    <location>
        <begin position="1330"/>
        <end position="1351"/>
    </location>
</feature>
<dbReference type="PANTHER" id="PTHR11521">
    <property type="entry name" value="TROPONIN T"/>
    <property type="match status" value="1"/>
</dbReference>
<dbReference type="GO" id="GO:0005523">
    <property type="term" value="F:tropomyosin binding"/>
    <property type="evidence" value="ECO:0007669"/>
    <property type="project" value="TreeGrafter"/>
</dbReference>
<dbReference type="InterPro" id="IPR001978">
    <property type="entry name" value="Troponin"/>
</dbReference>
<dbReference type="EMBL" id="UPTC01000841">
    <property type="protein sequence ID" value="VBB30314.1"/>
    <property type="molecule type" value="Genomic_DNA"/>
</dbReference>
<dbReference type="SUPFAM" id="SSF90250">
    <property type="entry name" value="Troponin coil-coiled subunits"/>
    <property type="match status" value="1"/>
</dbReference>
<evidence type="ECO:0000256" key="1">
    <source>
        <dbReference type="ARBA" id="ARBA00008330"/>
    </source>
</evidence>
<accession>A0A498SH23</accession>
<dbReference type="GO" id="GO:0006937">
    <property type="term" value="P:regulation of muscle contraction"/>
    <property type="evidence" value="ECO:0007669"/>
    <property type="project" value="InterPro"/>
</dbReference>
<dbReference type="OrthoDB" id="330499at2759"/>
<sequence>MHEKVPSRKIGTTKPYMSTNMHFNMTTKGNYSTQIYKDGPAIVNDYTEQKISSSDGLGNNLTRHRSYDIKPLRTENSSRRFTTSEQTTFNIALNIPQSGFMDTTNRGYAAKSTIAPFSMKPASVGQNSFTSFFNDEYGTMRAQTSHIRQPDSSNHELSMAAISRKISNERNKSGHRSSQEEISGQEYMRRLLQAHQVVDELLKSRGLVLEDEIDYLRNWRQKMNREPKIEERNAVNASDRVASKNAESLDTSETFQRRCISNTSDSGLSMDADSENELRDSPKLEELNSQNFMVADLLSSKMQETTPVKSVKVNIVKAKKHKNVCLKVIIRKPQHCCLYMDVIEKKEAVSEKTTNSNVTRNLMKRCNKGLRMIGGQTEGVKNINQTHTSVKSNENFLTQNKKLNKDQKMEAPTVLEQLTSTSSPESSSAKSNEPETAKKHNVFISKLKCETVNICCCFVNKFYRLDRTTITLSIPHCATAKQKNIAVSDKKFLDKTKKGLKSKCNKDEPVFTFFLAKTEKPACNTKMFPELQNMEKTNKIRIVRKEDEVVKSKAKMAEKDLNKTEKRSELPILIKESGKKVKAPEEGARLVPVSHIPNQARKTSNSNKQVTLSKNLYLKSKLPQSEATMTIPLRSHKLKVTKLVTVKEMTDNKKHQREELIRTNNPSVLKKKECFELKKTQKTLQNCTTVTSKYYQKTLRSISGNENNAMTEFERNASIDIRRAREHLRCINFNRNGVKLESNTSFVHRINEEPVKLSSITSLGASSEQSSSVLLVVKKKAKKKVSGMKIEDSEDRPVGGTSTASIEKEGSHGGGTTAERNSDILDRELINAYRRTQRIPKPQAKIPAWNVYDERKLAIDTIWNSPKLHRRTLSTTTPVPCFIRTRTPAPIDVTATLSTPVPSIALLRHIPANHLPVTPPQKNVLSNGNGKTIAGSLQQNMSNSRFGVTLKRVDRATLQKSKPRGAITQSAPKKPWVPKWRRIQRTEEEEEAETIPVVEMNKDGDGSDGDEQGEKQMTILLSSSQVPIQKDRKDMTEAEKAMMVAKRRQIEDETAKLQEYEEKRRVEREREKEELRKLKEKKERRKHEREEEERQFQERLKQEEERRNQEEGERKAKMEAEKRKKDDEKRKRQQMLSTQFTNTDSGQMGRNFVIPQKSDKADKFGNIVQAKHEMSMTKEQQEEAKRNYLVSVKHTIEFEKIAPAELREKIRQLHQRICKLEADKYDLEKRHERQEYDLRELNERQRQVARNKALKKGLDPANTNSRHPKCVTSSFKDATLAVRFIPATTKSEMTADVKGFSFLKKTSHPCFPNVPPPSTVYKKMILSYDKEDEPEDEGDEIGEQEEEDEEE</sequence>
<feature type="region of interest" description="Disordered" evidence="2">
    <location>
        <begin position="960"/>
        <end position="1012"/>
    </location>
</feature>
<protein>
    <recommendedName>
        <fullName evidence="5">Troponin T</fullName>
    </recommendedName>
</protein>
<evidence type="ECO:0000313" key="4">
    <source>
        <dbReference type="Proteomes" id="UP000276991"/>
    </source>
</evidence>
<feature type="compositionally biased region" description="Basic and acidic residues" evidence="2">
    <location>
        <begin position="1088"/>
        <end position="1130"/>
    </location>
</feature>
<dbReference type="Pfam" id="PF00992">
    <property type="entry name" value="Troponin"/>
    <property type="match status" value="1"/>
</dbReference>
<dbReference type="InterPro" id="IPR038077">
    <property type="entry name" value="Troponin_sf"/>
</dbReference>
<proteinExistence type="inferred from homology"/>
<dbReference type="InterPro" id="IPR027707">
    <property type="entry name" value="TNNT"/>
</dbReference>
<feature type="region of interest" description="Disordered" evidence="2">
    <location>
        <begin position="786"/>
        <end position="822"/>
    </location>
</feature>
<feature type="region of interest" description="Disordered" evidence="2">
    <location>
        <begin position="1324"/>
        <end position="1351"/>
    </location>
</feature>
<comment type="similarity">
    <text evidence="1">Belongs to the troponin T family.</text>
</comment>
<feature type="region of interest" description="Disordered" evidence="2">
    <location>
        <begin position="230"/>
        <end position="285"/>
    </location>
</feature>
<feature type="region of interest" description="Disordered" evidence="2">
    <location>
        <begin position="416"/>
        <end position="436"/>
    </location>
</feature>
<organism evidence="3 4">
    <name type="scientific">Acanthocheilonema viteae</name>
    <name type="common">Filarial nematode worm</name>
    <name type="synonym">Dipetalonema viteae</name>
    <dbReference type="NCBI Taxonomy" id="6277"/>
    <lineage>
        <taxon>Eukaryota</taxon>
        <taxon>Metazoa</taxon>
        <taxon>Ecdysozoa</taxon>
        <taxon>Nematoda</taxon>
        <taxon>Chromadorea</taxon>
        <taxon>Rhabditida</taxon>
        <taxon>Spirurina</taxon>
        <taxon>Spiruromorpha</taxon>
        <taxon>Filarioidea</taxon>
        <taxon>Onchocercidae</taxon>
        <taxon>Acanthocheilonema</taxon>
    </lineage>
</organism>
<dbReference type="Gene3D" id="1.20.5.350">
    <property type="match status" value="1"/>
</dbReference>
<feature type="compositionally biased region" description="Polar residues" evidence="2">
    <location>
        <begin position="1136"/>
        <end position="1148"/>
    </location>
</feature>
<dbReference type="STRING" id="6277.A0A498SH23"/>
<feature type="compositionally biased region" description="Polar residues" evidence="2">
    <location>
        <begin position="245"/>
        <end position="267"/>
    </location>
</feature>